<keyword evidence="3" id="KW-1185">Reference proteome</keyword>
<comment type="caution">
    <text evidence="2">The sequence shown here is derived from an EMBL/GenBank/DDBJ whole genome shotgun (WGS) entry which is preliminary data.</text>
</comment>
<name>A0AA38WZ10_9EURO</name>
<feature type="domain" description="BTB" evidence="1">
    <location>
        <begin position="33"/>
        <end position="121"/>
    </location>
</feature>
<dbReference type="PANTHER" id="PTHR47843:SF2">
    <property type="entry name" value="BTB DOMAIN-CONTAINING PROTEIN"/>
    <property type="match status" value="1"/>
</dbReference>
<dbReference type="EMBL" id="JAPDRK010000021">
    <property type="protein sequence ID" value="KAJ9603703.1"/>
    <property type="molecule type" value="Genomic_DNA"/>
</dbReference>
<evidence type="ECO:0000259" key="1">
    <source>
        <dbReference type="Pfam" id="PF00651"/>
    </source>
</evidence>
<organism evidence="2 3">
    <name type="scientific">Cladophialophora chaetospira</name>
    <dbReference type="NCBI Taxonomy" id="386627"/>
    <lineage>
        <taxon>Eukaryota</taxon>
        <taxon>Fungi</taxon>
        <taxon>Dikarya</taxon>
        <taxon>Ascomycota</taxon>
        <taxon>Pezizomycotina</taxon>
        <taxon>Eurotiomycetes</taxon>
        <taxon>Chaetothyriomycetidae</taxon>
        <taxon>Chaetothyriales</taxon>
        <taxon>Herpotrichiellaceae</taxon>
        <taxon>Cladophialophora</taxon>
    </lineage>
</organism>
<dbReference type="Gene3D" id="3.30.710.10">
    <property type="entry name" value="Potassium Channel Kv1.1, Chain A"/>
    <property type="match status" value="1"/>
</dbReference>
<reference evidence="2" key="1">
    <citation type="submission" date="2022-10" db="EMBL/GenBank/DDBJ databases">
        <title>Culturing micro-colonial fungi from biological soil crusts in the Mojave desert and describing Neophaeococcomyces mojavensis, and introducing the new genera and species Taxawa tesnikishii.</title>
        <authorList>
            <person name="Kurbessoian T."/>
            <person name="Stajich J.E."/>
        </authorList>
    </citation>
    <scope>NUCLEOTIDE SEQUENCE</scope>
    <source>
        <strain evidence="2">TK_41</strain>
    </source>
</reference>
<dbReference type="InterPro" id="IPR000210">
    <property type="entry name" value="BTB/POZ_dom"/>
</dbReference>
<dbReference type="AlphaFoldDB" id="A0AA38WZ10"/>
<dbReference type="Pfam" id="PF00651">
    <property type="entry name" value="BTB"/>
    <property type="match status" value="1"/>
</dbReference>
<proteinExistence type="predicted"/>
<evidence type="ECO:0000313" key="2">
    <source>
        <dbReference type="EMBL" id="KAJ9603703.1"/>
    </source>
</evidence>
<gene>
    <name evidence="2" type="ORF">H2200_011889</name>
</gene>
<sequence>MAEKRPAEDEVDDVKAKKRWQVFAHATSIIKVYVGKDKVDYQVHESVLVQCSWFKKCLSSGMREQQEKKIDLEEDDADDIDILLRWLYGEKEVNVERDILRVASAYNTADKYRLPELQNALIDTARKICVAHRLNPREAMIVWGGAPEGSKLRTLMVNQLHYDICTSSEEYKSEGEKVGPYGRELITLMEEKPDMAHALYWKMHKWANTGNRNRQQTPVNPGTAGACFYHVHVDGKRCA</sequence>
<dbReference type="SUPFAM" id="SSF54695">
    <property type="entry name" value="POZ domain"/>
    <property type="match status" value="1"/>
</dbReference>
<evidence type="ECO:0000313" key="3">
    <source>
        <dbReference type="Proteomes" id="UP001172673"/>
    </source>
</evidence>
<dbReference type="Proteomes" id="UP001172673">
    <property type="component" value="Unassembled WGS sequence"/>
</dbReference>
<dbReference type="InterPro" id="IPR011333">
    <property type="entry name" value="SKP1/BTB/POZ_sf"/>
</dbReference>
<accession>A0AA38WZ10</accession>
<dbReference type="PANTHER" id="PTHR47843">
    <property type="entry name" value="BTB DOMAIN-CONTAINING PROTEIN-RELATED"/>
    <property type="match status" value="1"/>
</dbReference>
<protein>
    <recommendedName>
        <fullName evidence="1">BTB domain-containing protein</fullName>
    </recommendedName>
</protein>